<accession>A0AAV4HI10</accession>
<reference evidence="1 2" key="1">
    <citation type="journal article" date="2021" name="Elife">
        <title>Chloroplast acquisition without the gene transfer in kleptoplastic sea slugs, Plakobranchus ocellatus.</title>
        <authorList>
            <person name="Maeda T."/>
            <person name="Takahashi S."/>
            <person name="Yoshida T."/>
            <person name="Shimamura S."/>
            <person name="Takaki Y."/>
            <person name="Nagai Y."/>
            <person name="Toyoda A."/>
            <person name="Suzuki Y."/>
            <person name="Arimoto A."/>
            <person name="Ishii H."/>
            <person name="Satoh N."/>
            <person name="Nishiyama T."/>
            <person name="Hasebe M."/>
            <person name="Maruyama T."/>
            <person name="Minagawa J."/>
            <person name="Obokata J."/>
            <person name="Shigenobu S."/>
        </authorList>
    </citation>
    <scope>NUCLEOTIDE SEQUENCE [LARGE SCALE GENOMIC DNA]</scope>
</reference>
<keyword evidence="2" id="KW-1185">Reference proteome</keyword>
<evidence type="ECO:0000313" key="1">
    <source>
        <dbReference type="EMBL" id="GFR97481.1"/>
    </source>
</evidence>
<gene>
    <name evidence="1" type="ORF">ElyMa_004478700</name>
</gene>
<evidence type="ECO:0000313" key="2">
    <source>
        <dbReference type="Proteomes" id="UP000762676"/>
    </source>
</evidence>
<organism evidence="1 2">
    <name type="scientific">Elysia marginata</name>
    <dbReference type="NCBI Taxonomy" id="1093978"/>
    <lineage>
        <taxon>Eukaryota</taxon>
        <taxon>Metazoa</taxon>
        <taxon>Spiralia</taxon>
        <taxon>Lophotrochozoa</taxon>
        <taxon>Mollusca</taxon>
        <taxon>Gastropoda</taxon>
        <taxon>Heterobranchia</taxon>
        <taxon>Euthyneura</taxon>
        <taxon>Panpulmonata</taxon>
        <taxon>Sacoglossa</taxon>
        <taxon>Placobranchoidea</taxon>
        <taxon>Plakobranchidae</taxon>
        <taxon>Elysia</taxon>
    </lineage>
</organism>
<dbReference type="Proteomes" id="UP000762676">
    <property type="component" value="Unassembled WGS sequence"/>
</dbReference>
<protein>
    <submittedName>
        <fullName evidence="1">Uncharacterized protein</fullName>
    </submittedName>
</protein>
<comment type="caution">
    <text evidence="1">The sequence shown here is derived from an EMBL/GenBank/DDBJ whole genome shotgun (WGS) entry which is preliminary data.</text>
</comment>
<dbReference type="EMBL" id="BMAT01009044">
    <property type="protein sequence ID" value="GFR97481.1"/>
    <property type="molecule type" value="Genomic_DNA"/>
</dbReference>
<dbReference type="AlphaFoldDB" id="A0AAV4HI10"/>
<sequence>MTTEKTEKAEHVSGIVLQPLWRIQKIDWTVRKNVFEKSMVAYSLTAPLPFTDDRPFREPRNNHNPSSFIRSESSLKETAYMLHRELTGRGKERPTVPHRYRPAYNRKRWNCDLVRKLP</sequence>
<proteinExistence type="predicted"/>
<name>A0AAV4HI10_9GAST</name>